<protein>
    <submittedName>
        <fullName evidence="1">Uncharacterized protein</fullName>
    </submittedName>
</protein>
<dbReference type="EMBL" id="CP003742">
    <property type="protein sequence ID" value="AGI71904.1"/>
    <property type="molecule type" value="Genomic_DNA"/>
</dbReference>
<sequence length="455" mass="51809">MLHLKLEPKQYYDVKLQDENFHFSHKSDAFAMSEVKDVILTELCLGFDTKKPEKIPMTVFSNISRLYPHKDLSAYIKGAAANYELHRSSFSEPTYIPDSAFSESFGFSRDAFEKVRAALWSLSDLLFALSTFYEMSADHRGNRAQWQWRIVDCIAPTFKRSWLVSFLCRLTGLTQVQISGVLDFLVASEKNGMFNCSGNGYLQPLVQLEEFIFTSPLLLRMMPSMRNMLYSLNKSDPDHFSKTVAHHLEVELLKEVSDLCDKIPGLMFKCNVPWSHEGRDGELDAILYDTDRRFIIALQAKAAIPPEGARMTRHVETRTLEAVKQVASFEQLSRESKERTLSVAIGKVSDDFLVSHGIVTRSGLGTNKAWKAAEGISVFNVGLLTHALSGSEKILLDFLSNPEEYLSEVIDQLVQQHFINWETGVVPLHHRELHIPLMKLENDELQKTRVRISEI</sequence>
<name>M9RH39_9RHOB</name>
<proteinExistence type="predicted"/>
<dbReference type="OrthoDB" id="7596617at2"/>
<dbReference type="RefSeq" id="WP_015495046.1">
    <property type="nucleotide sequence ID" value="NC_020908.1"/>
</dbReference>
<reference evidence="1 2" key="1">
    <citation type="journal article" date="2013" name="PLoS ONE">
        <title>Poles Apart: Arctic and Antarctic Octadecabacter strains Share High Genome Plasticity and a New Type of Xanthorhodopsin.</title>
        <authorList>
            <person name="Vollmers J."/>
            <person name="Voget S."/>
            <person name="Dietrich S."/>
            <person name="Gollnow K."/>
            <person name="Smits M."/>
            <person name="Meyer K."/>
            <person name="Brinkhoff T."/>
            <person name="Simon M."/>
            <person name="Daniel R."/>
        </authorList>
    </citation>
    <scope>NUCLEOTIDE SEQUENCE [LARGE SCALE GENOMIC DNA]</scope>
    <source>
        <strain evidence="1 2">238</strain>
    </source>
</reference>
<dbReference type="Proteomes" id="UP000004688">
    <property type="component" value="Chromosome"/>
</dbReference>
<gene>
    <name evidence="1" type="ORF">OA238_c17910</name>
</gene>
<keyword evidence="2" id="KW-1185">Reference proteome</keyword>
<dbReference type="AlphaFoldDB" id="M9RH39"/>
<evidence type="ECO:0000313" key="2">
    <source>
        <dbReference type="Proteomes" id="UP000004688"/>
    </source>
</evidence>
<dbReference type="KEGG" id="oar:OA238_c17910"/>
<dbReference type="HOGENOM" id="CLU_601079_0_0_5"/>
<accession>M9RH39</accession>
<evidence type="ECO:0000313" key="1">
    <source>
        <dbReference type="EMBL" id="AGI71904.1"/>
    </source>
</evidence>
<organism evidence="1 2">
    <name type="scientific">Octadecabacter arcticus 238</name>
    <dbReference type="NCBI Taxonomy" id="391616"/>
    <lineage>
        <taxon>Bacteria</taxon>
        <taxon>Pseudomonadati</taxon>
        <taxon>Pseudomonadota</taxon>
        <taxon>Alphaproteobacteria</taxon>
        <taxon>Rhodobacterales</taxon>
        <taxon>Roseobacteraceae</taxon>
        <taxon>Octadecabacter</taxon>
    </lineage>
</organism>
<dbReference type="eggNOG" id="ENOG5033DQ2">
    <property type="taxonomic scope" value="Bacteria"/>
</dbReference>